<dbReference type="GO" id="GO:0000785">
    <property type="term" value="C:chromatin"/>
    <property type="evidence" value="ECO:0007669"/>
    <property type="project" value="TreeGrafter"/>
</dbReference>
<dbReference type="FunFam" id="3.30.160.60:FF:001382">
    <property type="entry name" value="Transcriptional repressor"/>
    <property type="match status" value="1"/>
</dbReference>
<dbReference type="PANTHER" id="PTHR14003:SF19">
    <property type="entry name" value="YY2 TRANSCRIPTION FACTOR"/>
    <property type="match status" value="1"/>
</dbReference>
<organism evidence="11 12">
    <name type="scientific">Lichtheimia corymbifera JMRC:FSU:9682</name>
    <dbReference type="NCBI Taxonomy" id="1263082"/>
    <lineage>
        <taxon>Eukaryota</taxon>
        <taxon>Fungi</taxon>
        <taxon>Fungi incertae sedis</taxon>
        <taxon>Mucoromycota</taxon>
        <taxon>Mucoromycotina</taxon>
        <taxon>Mucoromycetes</taxon>
        <taxon>Mucorales</taxon>
        <taxon>Lichtheimiaceae</taxon>
        <taxon>Lichtheimia</taxon>
    </lineage>
</organism>
<gene>
    <name evidence="11" type="ORF">LCOR_00787.1</name>
</gene>
<dbReference type="InterPro" id="IPR013087">
    <property type="entry name" value="Znf_C2H2_type"/>
</dbReference>
<evidence type="ECO:0000313" key="12">
    <source>
        <dbReference type="Proteomes" id="UP000027586"/>
    </source>
</evidence>
<dbReference type="GO" id="GO:0008270">
    <property type="term" value="F:zinc ion binding"/>
    <property type="evidence" value="ECO:0007669"/>
    <property type="project" value="UniProtKB-KW"/>
</dbReference>
<dbReference type="InterPro" id="IPR036236">
    <property type="entry name" value="Znf_C2H2_sf"/>
</dbReference>
<feature type="compositionally biased region" description="Low complexity" evidence="9">
    <location>
        <begin position="348"/>
        <end position="375"/>
    </location>
</feature>
<evidence type="ECO:0000256" key="8">
    <source>
        <dbReference type="PROSITE-ProRule" id="PRU00042"/>
    </source>
</evidence>
<feature type="domain" description="C2H2-type" evidence="10">
    <location>
        <begin position="139"/>
        <end position="168"/>
    </location>
</feature>
<evidence type="ECO:0000256" key="6">
    <source>
        <dbReference type="ARBA" id="ARBA00022833"/>
    </source>
</evidence>
<name>A0A068RJC5_9FUNG</name>
<feature type="compositionally biased region" description="Basic residues" evidence="9">
    <location>
        <begin position="192"/>
        <end position="203"/>
    </location>
</feature>
<dbReference type="OrthoDB" id="6365676at2759"/>
<dbReference type="EMBL" id="CBTN010000002">
    <property type="protein sequence ID" value="CDH49026.1"/>
    <property type="molecule type" value="Genomic_DNA"/>
</dbReference>
<dbReference type="PROSITE" id="PS50157">
    <property type="entry name" value="ZINC_FINGER_C2H2_2"/>
    <property type="match status" value="2"/>
</dbReference>
<feature type="region of interest" description="Disordered" evidence="9">
    <location>
        <begin position="391"/>
        <end position="422"/>
    </location>
</feature>
<keyword evidence="6" id="KW-0862">Zinc</keyword>
<dbReference type="PANTHER" id="PTHR14003">
    <property type="entry name" value="TRANSCRIPTIONAL REPRESSOR PROTEIN YY"/>
    <property type="match status" value="1"/>
</dbReference>
<dbReference type="STRING" id="1263082.A0A068RJC5"/>
<evidence type="ECO:0000256" key="2">
    <source>
        <dbReference type="ARBA" id="ARBA00022491"/>
    </source>
</evidence>
<dbReference type="SUPFAM" id="SSF57667">
    <property type="entry name" value="beta-beta-alpha zinc fingers"/>
    <property type="match status" value="1"/>
</dbReference>
<feature type="region of interest" description="Disordered" evidence="9">
    <location>
        <begin position="348"/>
        <end position="378"/>
    </location>
</feature>
<evidence type="ECO:0000256" key="5">
    <source>
        <dbReference type="ARBA" id="ARBA00022771"/>
    </source>
</evidence>
<dbReference type="GO" id="GO:0000122">
    <property type="term" value="P:negative regulation of transcription by RNA polymerase II"/>
    <property type="evidence" value="ECO:0007669"/>
    <property type="project" value="UniProtKB-ARBA"/>
</dbReference>
<accession>A0A068RJC5</accession>
<feature type="region of interest" description="Disordered" evidence="9">
    <location>
        <begin position="192"/>
        <end position="228"/>
    </location>
</feature>
<dbReference type="PROSITE" id="PS00028">
    <property type="entry name" value="ZINC_FINGER_C2H2_1"/>
    <property type="match status" value="2"/>
</dbReference>
<feature type="compositionally biased region" description="Basic residues" evidence="9">
    <location>
        <begin position="218"/>
        <end position="227"/>
    </location>
</feature>
<protein>
    <recommendedName>
        <fullName evidence="10">C2H2-type domain-containing protein</fullName>
    </recommendedName>
</protein>
<evidence type="ECO:0000313" key="11">
    <source>
        <dbReference type="EMBL" id="CDH49026.1"/>
    </source>
</evidence>
<feature type="compositionally biased region" description="Low complexity" evidence="9">
    <location>
        <begin position="109"/>
        <end position="131"/>
    </location>
</feature>
<evidence type="ECO:0000256" key="9">
    <source>
        <dbReference type="SAM" id="MobiDB-lite"/>
    </source>
</evidence>
<keyword evidence="7" id="KW-0539">Nucleus</keyword>
<keyword evidence="2" id="KW-0678">Repressor</keyword>
<dbReference type="AlphaFoldDB" id="A0A068RJC5"/>
<dbReference type="Gene3D" id="3.30.160.60">
    <property type="entry name" value="Classic Zinc Finger"/>
    <property type="match status" value="2"/>
</dbReference>
<dbReference type="GO" id="GO:0000981">
    <property type="term" value="F:DNA-binding transcription factor activity, RNA polymerase II-specific"/>
    <property type="evidence" value="ECO:0007669"/>
    <property type="project" value="TreeGrafter"/>
</dbReference>
<feature type="compositionally biased region" description="Polar residues" evidence="9">
    <location>
        <begin position="99"/>
        <end position="108"/>
    </location>
</feature>
<feature type="compositionally biased region" description="Low complexity" evidence="9">
    <location>
        <begin position="301"/>
        <end position="320"/>
    </location>
</feature>
<dbReference type="SMART" id="SM00355">
    <property type="entry name" value="ZnF_C2H2"/>
    <property type="match status" value="2"/>
</dbReference>
<feature type="compositionally biased region" description="Polar residues" evidence="9">
    <location>
        <begin position="13"/>
        <end position="27"/>
    </location>
</feature>
<evidence type="ECO:0000256" key="4">
    <source>
        <dbReference type="ARBA" id="ARBA00022737"/>
    </source>
</evidence>
<evidence type="ECO:0000256" key="7">
    <source>
        <dbReference type="ARBA" id="ARBA00023242"/>
    </source>
</evidence>
<sequence length="433" mass="46322">MQHEESRRLSKDSPLSVTDSSGRQVSLLNDAAAAAAAAAVNGLPVRPVPSRMPMEYESSPRESQQYMTTATSSSPSSLSSSSGSSPEENSSGNAPRPAGTTSWSPHPIQQQQQQPSPSVNNNASPQQQQQQKANSRRKYHCTEPGCNKSFTTSGHLARHNRIHTGEKNFPCLFPGCQSRFSRQDNMMQHYRTHMSPKSRRSQRGKANGAPATEEPRPRPRLHAHHRIRSDPFRVEPPLTIDQHLSNYHRSLLTPSARTERFSPTRYNNSQQQPSPIARPSPVAPVPVATTIQHVSPSSTQPLASSTNTSASATPATPVTPLMASSSSTAPVINVSPSSAAAAAATAPAIVSSSSTPSTATTPLSSTPSSSSSPPTVFYQHRPLTTNLSLLDHPAGQAPPFPFTLLHPPVRKGDDDSSSSDGLRQLAHIVSTFG</sequence>
<feature type="region of interest" description="Disordered" evidence="9">
    <location>
        <begin position="250"/>
        <end position="323"/>
    </location>
</feature>
<comment type="subcellular location">
    <subcellularLocation>
        <location evidence="1">Nucleus</location>
    </subcellularLocation>
</comment>
<dbReference type="GO" id="GO:0060258">
    <property type="term" value="P:negative regulation of filamentous growth"/>
    <property type="evidence" value="ECO:0007669"/>
    <property type="project" value="UniProtKB-ARBA"/>
</dbReference>
<feature type="region of interest" description="Disordered" evidence="9">
    <location>
        <begin position="1"/>
        <end position="153"/>
    </location>
</feature>
<keyword evidence="3" id="KW-0479">Metal-binding</keyword>
<dbReference type="GO" id="GO:0031519">
    <property type="term" value="C:PcG protein complex"/>
    <property type="evidence" value="ECO:0007669"/>
    <property type="project" value="TreeGrafter"/>
</dbReference>
<dbReference type="Pfam" id="PF00096">
    <property type="entry name" value="zf-C2H2"/>
    <property type="match status" value="1"/>
</dbReference>
<evidence type="ECO:0000259" key="10">
    <source>
        <dbReference type="PROSITE" id="PS50157"/>
    </source>
</evidence>
<feature type="compositionally biased region" description="Polar residues" evidence="9">
    <location>
        <begin position="61"/>
        <end position="71"/>
    </location>
</feature>
<evidence type="ECO:0000256" key="3">
    <source>
        <dbReference type="ARBA" id="ARBA00022723"/>
    </source>
</evidence>
<dbReference type="Proteomes" id="UP000027586">
    <property type="component" value="Unassembled WGS sequence"/>
</dbReference>
<feature type="domain" description="C2H2-type" evidence="10">
    <location>
        <begin position="169"/>
        <end position="198"/>
    </location>
</feature>
<reference evidence="11" key="1">
    <citation type="submission" date="2013-08" db="EMBL/GenBank/DDBJ databases">
        <title>Gene expansion shapes genome architecture in the human pathogen Lichtheimia corymbifera: an evolutionary genomics analysis in the ancient terrestrial Mucorales (Mucoromycotina).</title>
        <authorList>
            <person name="Schwartze V.U."/>
            <person name="Winter S."/>
            <person name="Shelest E."/>
            <person name="Marcet-Houben M."/>
            <person name="Horn F."/>
            <person name="Wehner S."/>
            <person name="Hoffmann K."/>
            <person name="Riege K."/>
            <person name="Sammeth M."/>
            <person name="Nowrousian M."/>
            <person name="Valiante V."/>
            <person name="Linde J."/>
            <person name="Jacobsen I.D."/>
            <person name="Marz M."/>
            <person name="Brakhage A.A."/>
            <person name="Gabaldon T."/>
            <person name="Bocker S."/>
            <person name="Voigt K."/>
        </authorList>
    </citation>
    <scope>NUCLEOTIDE SEQUENCE [LARGE SCALE GENOMIC DNA]</scope>
    <source>
        <strain evidence="11">FSU 9682</strain>
    </source>
</reference>
<feature type="compositionally biased region" description="Basic and acidic residues" evidence="9">
    <location>
        <begin position="1"/>
        <end position="11"/>
    </location>
</feature>
<dbReference type="GO" id="GO:0000978">
    <property type="term" value="F:RNA polymerase II cis-regulatory region sequence-specific DNA binding"/>
    <property type="evidence" value="ECO:0007669"/>
    <property type="project" value="TreeGrafter"/>
</dbReference>
<dbReference type="VEuPathDB" id="FungiDB:LCOR_00787.1"/>
<comment type="caution">
    <text evidence="11">The sequence shown here is derived from an EMBL/GenBank/DDBJ whole genome shotgun (WGS) entry which is preliminary data.</text>
</comment>
<keyword evidence="4" id="KW-0677">Repeat</keyword>
<evidence type="ECO:0000256" key="1">
    <source>
        <dbReference type="ARBA" id="ARBA00004123"/>
    </source>
</evidence>
<keyword evidence="5 8" id="KW-0863">Zinc-finger</keyword>
<feature type="compositionally biased region" description="Low complexity" evidence="9">
    <location>
        <begin position="72"/>
        <end position="93"/>
    </location>
</feature>
<keyword evidence="12" id="KW-1185">Reference proteome</keyword>
<proteinExistence type="predicted"/>
<dbReference type="GO" id="GO:0005667">
    <property type="term" value="C:transcription regulator complex"/>
    <property type="evidence" value="ECO:0007669"/>
    <property type="project" value="TreeGrafter"/>
</dbReference>